<comment type="caution">
    <text evidence="3">The sequence shown here is derived from an EMBL/GenBank/DDBJ whole genome shotgun (WGS) entry which is preliminary data.</text>
</comment>
<evidence type="ECO:0000256" key="1">
    <source>
        <dbReference type="SAM" id="MobiDB-lite"/>
    </source>
</evidence>
<evidence type="ECO:0000313" key="3">
    <source>
        <dbReference type="EMBL" id="RVX75677.1"/>
    </source>
</evidence>
<keyword evidence="2" id="KW-0812">Transmembrane</keyword>
<protein>
    <submittedName>
        <fullName evidence="3">Uncharacterized protein</fullName>
    </submittedName>
</protein>
<accession>A0A438NIX3</accession>
<gene>
    <name evidence="3" type="ORF">B0A52_00033</name>
</gene>
<name>A0A438NIX3_EXOME</name>
<proteinExistence type="predicted"/>
<dbReference type="AlphaFoldDB" id="A0A438NIX3"/>
<reference evidence="3 4" key="1">
    <citation type="submission" date="2017-03" db="EMBL/GenBank/DDBJ databases">
        <title>Genomes of endolithic fungi from Antarctica.</title>
        <authorList>
            <person name="Coleine C."/>
            <person name="Masonjones S."/>
            <person name="Stajich J.E."/>
        </authorList>
    </citation>
    <scope>NUCLEOTIDE SEQUENCE [LARGE SCALE GENOMIC DNA]</scope>
    <source>
        <strain evidence="3 4">CCFEE 6314</strain>
    </source>
</reference>
<feature type="transmembrane region" description="Helical" evidence="2">
    <location>
        <begin position="293"/>
        <end position="317"/>
    </location>
</feature>
<dbReference type="OrthoDB" id="4161698at2759"/>
<keyword evidence="2" id="KW-1133">Transmembrane helix</keyword>
<feature type="transmembrane region" description="Helical" evidence="2">
    <location>
        <begin position="329"/>
        <end position="346"/>
    </location>
</feature>
<sequence>MSPKKLLLDSQPAARPGPGPWQGKPRTRPMLSPDRVGELFIIQLESGHVWLASDVRFVVWYHVRTVLSFDTIAAAFNSTYPNTETQMTGRDAEAMYETAQTRWPEIKPHLQPGGHYPFPDGDGWHPCDLGMCCATLAFRDMSRPCVMLKSKARLKGINLFRELATCIWEGSWENLLRCPRVHWPNEGHPSDDLVPTSLIPDNHGPSSRLGARSIAYSMINTLPQRTYHSHESSQSVKSQHQPHPSLGLLLGKPRTIFLVVDMTLRCIMLIWLSKMIVLLSQARTMPSLMLHKVYCTTFFAVIGANICLDVQMLIFSGIDSSPPLSGQNIVINMCLVYLMAGTFVAWNGW</sequence>
<keyword evidence="2" id="KW-0472">Membrane</keyword>
<evidence type="ECO:0000313" key="4">
    <source>
        <dbReference type="Proteomes" id="UP000288859"/>
    </source>
</evidence>
<organism evidence="3 4">
    <name type="scientific">Exophiala mesophila</name>
    <name type="common">Black yeast-like fungus</name>
    <dbReference type="NCBI Taxonomy" id="212818"/>
    <lineage>
        <taxon>Eukaryota</taxon>
        <taxon>Fungi</taxon>
        <taxon>Dikarya</taxon>
        <taxon>Ascomycota</taxon>
        <taxon>Pezizomycotina</taxon>
        <taxon>Eurotiomycetes</taxon>
        <taxon>Chaetothyriomycetidae</taxon>
        <taxon>Chaetothyriales</taxon>
        <taxon>Herpotrichiellaceae</taxon>
        <taxon>Exophiala</taxon>
    </lineage>
</organism>
<evidence type="ECO:0000256" key="2">
    <source>
        <dbReference type="SAM" id="Phobius"/>
    </source>
</evidence>
<dbReference type="EMBL" id="NAJM01000001">
    <property type="protein sequence ID" value="RVX75677.1"/>
    <property type="molecule type" value="Genomic_DNA"/>
</dbReference>
<feature type="transmembrane region" description="Helical" evidence="2">
    <location>
        <begin position="255"/>
        <end position="272"/>
    </location>
</feature>
<feature type="region of interest" description="Disordered" evidence="1">
    <location>
        <begin position="1"/>
        <end position="29"/>
    </location>
</feature>
<dbReference type="Proteomes" id="UP000288859">
    <property type="component" value="Unassembled WGS sequence"/>
</dbReference>